<reference evidence="4 5" key="1">
    <citation type="submission" date="2019-08" db="EMBL/GenBank/DDBJ databases">
        <authorList>
            <person name="Liang Q."/>
        </authorList>
    </citation>
    <scope>NUCLEOTIDE SEQUENCE [LARGE SCALE GENOMIC DNA]</scope>
    <source>
        <strain evidence="4 5">V1718</strain>
    </source>
</reference>
<feature type="modified residue" description="4-aspartylphosphate" evidence="2">
    <location>
        <position position="70"/>
    </location>
</feature>
<proteinExistence type="predicted"/>
<sequence>MYINDQSQTSASGFCTMYHVLIVDEEEHLLWALEKNLFPNRDDISIITANSGERGFELLKSRPIDLLVCDIKMPGRLDGFQLILRAKEAAPEARVIIMTAFGTQRVQNFADRIGVTHYIEKPFNVAELRDVILEILDEKEGFQGVLSDLELTDIIQMLCLAKRTTLLHLKHRDHRGKIFFEKGEVIHSEFDGARGEDAVYQMLALRQGDIFMQSDFTVDERTIHTGWQDLLLEGLRRSDEQSFEEERDNTDVGMRVSDPAIQSVLAETSSFDEEDSGAFPFFSEKELEEIERASEAQLDEASEDFKGPFMSPAQEVSEVEVQIDGFKKAIDMFVKDCPGLVVTGLISPKDAMGLHFTTIEAHCFEPDITPVFFSDVIAAAERAASAISKTNRLREMQITLDSEHLLLRVIEGTPYLHFAVVSKNTSLGVAIVLMRRMQESLQSELGA</sequence>
<organism evidence="4 5">
    <name type="scientific">Microvenator marinus</name>
    <dbReference type="NCBI Taxonomy" id="2600177"/>
    <lineage>
        <taxon>Bacteria</taxon>
        <taxon>Deltaproteobacteria</taxon>
        <taxon>Bradymonadales</taxon>
        <taxon>Microvenatoraceae</taxon>
        <taxon>Microvenator</taxon>
    </lineage>
</organism>
<dbReference type="PANTHER" id="PTHR44591">
    <property type="entry name" value="STRESS RESPONSE REGULATOR PROTEIN 1"/>
    <property type="match status" value="1"/>
</dbReference>
<dbReference type="Proteomes" id="UP000321595">
    <property type="component" value="Chromosome"/>
</dbReference>
<dbReference type="GO" id="GO:0000160">
    <property type="term" value="P:phosphorelay signal transduction system"/>
    <property type="evidence" value="ECO:0007669"/>
    <property type="project" value="InterPro"/>
</dbReference>
<dbReference type="PANTHER" id="PTHR44591:SF3">
    <property type="entry name" value="RESPONSE REGULATORY DOMAIN-CONTAINING PROTEIN"/>
    <property type="match status" value="1"/>
</dbReference>
<name>A0A5B8XMZ2_9DELT</name>
<dbReference type="PROSITE" id="PS50110">
    <property type="entry name" value="RESPONSE_REGULATORY"/>
    <property type="match status" value="1"/>
</dbReference>
<keyword evidence="5" id="KW-1185">Reference proteome</keyword>
<dbReference type="EMBL" id="CP042467">
    <property type="protein sequence ID" value="QED26551.1"/>
    <property type="molecule type" value="Genomic_DNA"/>
</dbReference>
<accession>A0A5B8XMZ2</accession>
<evidence type="ECO:0000256" key="2">
    <source>
        <dbReference type="PROSITE-ProRule" id="PRU00169"/>
    </source>
</evidence>
<dbReference type="InterPro" id="IPR011006">
    <property type="entry name" value="CheY-like_superfamily"/>
</dbReference>
<dbReference type="AlphaFoldDB" id="A0A5B8XMZ2"/>
<dbReference type="Pfam" id="PF00072">
    <property type="entry name" value="Response_reg"/>
    <property type="match status" value="1"/>
</dbReference>
<dbReference type="KEGG" id="bbae:FRD01_04675"/>
<dbReference type="Pfam" id="PF14332">
    <property type="entry name" value="DUF4388"/>
    <property type="match status" value="1"/>
</dbReference>
<evidence type="ECO:0000313" key="4">
    <source>
        <dbReference type="EMBL" id="QED26551.1"/>
    </source>
</evidence>
<feature type="domain" description="Response regulatory" evidence="3">
    <location>
        <begin position="19"/>
        <end position="136"/>
    </location>
</feature>
<dbReference type="InterPro" id="IPR001789">
    <property type="entry name" value="Sig_transdc_resp-reg_receiver"/>
</dbReference>
<dbReference type="InterPro" id="IPR050595">
    <property type="entry name" value="Bact_response_regulator"/>
</dbReference>
<keyword evidence="1 2" id="KW-0597">Phosphoprotein</keyword>
<evidence type="ECO:0000259" key="3">
    <source>
        <dbReference type="PROSITE" id="PS50110"/>
    </source>
</evidence>
<dbReference type="OrthoDB" id="5487947at2"/>
<gene>
    <name evidence="4" type="ORF">FRD01_04675</name>
</gene>
<dbReference type="SUPFAM" id="SSF52172">
    <property type="entry name" value="CheY-like"/>
    <property type="match status" value="1"/>
</dbReference>
<protein>
    <submittedName>
        <fullName evidence="4">Response regulator</fullName>
    </submittedName>
</protein>
<dbReference type="InterPro" id="IPR025497">
    <property type="entry name" value="PatA-like_N"/>
</dbReference>
<dbReference type="Gene3D" id="3.40.50.2300">
    <property type="match status" value="1"/>
</dbReference>
<evidence type="ECO:0000313" key="5">
    <source>
        <dbReference type="Proteomes" id="UP000321595"/>
    </source>
</evidence>
<evidence type="ECO:0000256" key="1">
    <source>
        <dbReference type="ARBA" id="ARBA00022553"/>
    </source>
</evidence>
<dbReference type="SMART" id="SM00448">
    <property type="entry name" value="REC"/>
    <property type="match status" value="1"/>
</dbReference>